<comment type="similarity">
    <text evidence="3">Belongs to the CCS1 family.</text>
</comment>
<keyword evidence="13" id="KW-1185">Reference proteome</keyword>
<dbReference type="InterPro" id="IPR003807">
    <property type="entry name" value="DUF202"/>
</dbReference>
<dbReference type="Pfam" id="PF00080">
    <property type="entry name" value="Sod_Cu"/>
    <property type="match status" value="1"/>
</dbReference>
<name>A0A261XZ80_9FUNG</name>
<feature type="domain" description="HMA" evidence="11">
    <location>
        <begin position="119"/>
        <end position="182"/>
    </location>
</feature>
<evidence type="ECO:0000256" key="10">
    <source>
        <dbReference type="SAM" id="Phobius"/>
    </source>
</evidence>
<dbReference type="CDD" id="cd00371">
    <property type="entry name" value="HMA"/>
    <property type="match status" value="1"/>
</dbReference>
<dbReference type="PRINTS" id="PR00068">
    <property type="entry name" value="CUZNDISMTASE"/>
</dbReference>
<feature type="transmembrane region" description="Helical" evidence="10">
    <location>
        <begin position="98"/>
        <end position="117"/>
    </location>
</feature>
<sequence length="391" mass="42309">MSTQPLMGGAQRRIAIPVRVEPKVFFANERTFLSWLNFSILLGGLAVGLMNFGDKVGRISGGIFTFVALSAMMYALITFHWRARKIRNREAGPYDDRFGPTVLCMFMLAAVVVNFYHTPFKTEFAVSMSCDSCVQDVSKVLQGLPEVQRFDIDLDQQRVVVEGTAPPSRLSRLLKDTGRTVIVRGQGVVNGTHAGAAVCIFDMYSHPAGTPKPKREPKGLARLVQIDNQTCLIDITVEGLSPGKHGIAIHECGDISNGCESTGGHYNPTEVDHGDMEKGHVGDLGNVEVDKDGWGDLVLESNRIKVWDIIGRSMVVAAGAEDGGKSSAPESKINGNSGPGILAGIVARRLVLLKTQKPSVLARAKPCGRKLELLEAVVNCNIVPVHCILHD</sequence>
<dbReference type="SUPFAM" id="SSF49329">
    <property type="entry name" value="Cu,Zn superoxide dismutase-like"/>
    <property type="match status" value="1"/>
</dbReference>
<proteinExistence type="inferred from homology"/>
<accession>A0A261XZ80</accession>
<comment type="similarity">
    <text evidence="8">In the C-terminal section; belongs to the Cu-Zn superoxide dismutase family.</text>
</comment>
<dbReference type="GO" id="GO:0005507">
    <property type="term" value="F:copper ion binding"/>
    <property type="evidence" value="ECO:0007669"/>
    <property type="project" value="InterPro"/>
</dbReference>
<dbReference type="AlphaFoldDB" id="A0A261XZ80"/>
<evidence type="ECO:0000256" key="7">
    <source>
        <dbReference type="ARBA" id="ARBA00023136"/>
    </source>
</evidence>
<dbReference type="PANTHER" id="PTHR10003">
    <property type="entry name" value="SUPEROXIDE DISMUTASE CU-ZN -RELATED"/>
    <property type="match status" value="1"/>
</dbReference>
<keyword evidence="7 10" id="KW-0472">Membrane</keyword>
<dbReference type="OrthoDB" id="666972at2759"/>
<dbReference type="Gene3D" id="3.30.70.100">
    <property type="match status" value="1"/>
</dbReference>
<dbReference type="GO" id="GO:0012505">
    <property type="term" value="C:endomembrane system"/>
    <property type="evidence" value="ECO:0007669"/>
    <property type="project" value="UniProtKB-SubCell"/>
</dbReference>
<dbReference type="InterPro" id="IPR001424">
    <property type="entry name" value="SOD_Cu_Zn_dom"/>
</dbReference>
<dbReference type="Gene3D" id="2.60.40.200">
    <property type="entry name" value="Superoxide dismutase, copper/zinc binding domain"/>
    <property type="match status" value="1"/>
</dbReference>
<dbReference type="InterPro" id="IPR024134">
    <property type="entry name" value="SOD_Cu/Zn_/chaperone"/>
</dbReference>
<dbReference type="PROSITE" id="PS50846">
    <property type="entry name" value="HMA_2"/>
    <property type="match status" value="1"/>
</dbReference>
<evidence type="ECO:0000256" key="6">
    <source>
        <dbReference type="ARBA" id="ARBA00022989"/>
    </source>
</evidence>
<dbReference type="InterPro" id="IPR036163">
    <property type="entry name" value="HMA_dom_sf"/>
</dbReference>
<evidence type="ECO:0000259" key="11">
    <source>
        <dbReference type="PROSITE" id="PS50846"/>
    </source>
</evidence>
<dbReference type="CDD" id="cd00305">
    <property type="entry name" value="Cu-Zn_Superoxide_Dismutase"/>
    <property type="match status" value="1"/>
</dbReference>
<keyword evidence="6 10" id="KW-1133">Transmembrane helix</keyword>
<organism evidence="12 13">
    <name type="scientific">Bifiguratus adelaidae</name>
    <dbReference type="NCBI Taxonomy" id="1938954"/>
    <lineage>
        <taxon>Eukaryota</taxon>
        <taxon>Fungi</taxon>
        <taxon>Fungi incertae sedis</taxon>
        <taxon>Mucoromycota</taxon>
        <taxon>Mucoromycotina</taxon>
        <taxon>Endogonomycetes</taxon>
        <taxon>Endogonales</taxon>
        <taxon>Endogonales incertae sedis</taxon>
        <taxon>Bifiguratus</taxon>
    </lineage>
</organism>
<evidence type="ECO:0000256" key="1">
    <source>
        <dbReference type="ARBA" id="ARBA00001973"/>
    </source>
</evidence>
<evidence type="ECO:0000313" key="13">
    <source>
        <dbReference type="Proteomes" id="UP000242875"/>
    </source>
</evidence>
<reference evidence="12 13" key="1">
    <citation type="journal article" date="2017" name="Mycologia">
        <title>Bifiguratus adelaidae, gen. et sp. nov., a new member of Mucoromycotina in endophytic and soil-dwelling habitats.</title>
        <authorList>
            <person name="Torres-Cruz T.J."/>
            <person name="Billingsley Tobias T.L."/>
            <person name="Almatruk M."/>
            <person name="Hesse C."/>
            <person name="Kuske C.R."/>
            <person name="Desiro A."/>
            <person name="Benucci G.M."/>
            <person name="Bonito G."/>
            <person name="Stajich J.E."/>
            <person name="Dunlap C."/>
            <person name="Arnold A.E."/>
            <person name="Porras-Alfaro A."/>
        </authorList>
    </citation>
    <scope>NUCLEOTIDE SEQUENCE [LARGE SCALE GENOMIC DNA]</scope>
    <source>
        <strain evidence="12 13">AZ0501</strain>
    </source>
</reference>
<protein>
    <recommendedName>
        <fullName evidence="4">Superoxide dismutase 1 copper chaperone</fullName>
    </recommendedName>
    <alternativeName>
        <fullName evidence="9">Superoxide dismutase copper chaperone</fullName>
    </alternativeName>
</protein>
<dbReference type="InterPro" id="IPR036423">
    <property type="entry name" value="SOD-like_Cu/Zn_dom_sf"/>
</dbReference>
<evidence type="ECO:0000256" key="9">
    <source>
        <dbReference type="ARBA" id="ARBA00032899"/>
    </source>
</evidence>
<evidence type="ECO:0000313" key="12">
    <source>
        <dbReference type="EMBL" id="OZJ03675.1"/>
    </source>
</evidence>
<dbReference type="InterPro" id="IPR006121">
    <property type="entry name" value="HMA_dom"/>
</dbReference>
<comment type="caution">
    <text evidence="12">The sequence shown here is derived from an EMBL/GenBank/DDBJ whole genome shotgun (WGS) entry which is preliminary data.</text>
</comment>
<evidence type="ECO:0000256" key="5">
    <source>
        <dbReference type="ARBA" id="ARBA00022692"/>
    </source>
</evidence>
<dbReference type="GO" id="GO:0006801">
    <property type="term" value="P:superoxide metabolic process"/>
    <property type="evidence" value="ECO:0007669"/>
    <property type="project" value="InterPro"/>
</dbReference>
<comment type="subcellular location">
    <subcellularLocation>
        <location evidence="2">Endomembrane system</location>
        <topology evidence="2">Multi-pass membrane protein</topology>
    </subcellularLocation>
</comment>
<keyword evidence="5 10" id="KW-0812">Transmembrane</keyword>
<dbReference type="Pfam" id="PF00403">
    <property type="entry name" value="HMA"/>
    <property type="match status" value="1"/>
</dbReference>
<evidence type="ECO:0000256" key="2">
    <source>
        <dbReference type="ARBA" id="ARBA00004127"/>
    </source>
</evidence>
<gene>
    <name evidence="12" type="ORF">BZG36_03538</name>
</gene>
<dbReference type="EMBL" id="MVBO01000074">
    <property type="protein sequence ID" value="OZJ03675.1"/>
    <property type="molecule type" value="Genomic_DNA"/>
</dbReference>
<feature type="transmembrane region" description="Helical" evidence="10">
    <location>
        <begin position="32"/>
        <end position="53"/>
    </location>
</feature>
<dbReference type="Pfam" id="PF02656">
    <property type="entry name" value="DUF202"/>
    <property type="match status" value="1"/>
</dbReference>
<evidence type="ECO:0000256" key="8">
    <source>
        <dbReference type="ARBA" id="ARBA00025798"/>
    </source>
</evidence>
<dbReference type="SUPFAM" id="SSF55008">
    <property type="entry name" value="HMA, heavy metal-associated domain"/>
    <property type="match status" value="1"/>
</dbReference>
<feature type="transmembrane region" description="Helical" evidence="10">
    <location>
        <begin position="59"/>
        <end position="77"/>
    </location>
</feature>
<evidence type="ECO:0000256" key="4">
    <source>
        <dbReference type="ARBA" id="ARBA00016103"/>
    </source>
</evidence>
<evidence type="ECO:0000256" key="3">
    <source>
        <dbReference type="ARBA" id="ARBA00010636"/>
    </source>
</evidence>
<comment type="cofactor">
    <cofactor evidence="1">
        <name>Cu(2+)</name>
        <dbReference type="ChEBI" id="CHEBI:29036"/>
    </cofactor>
</comment>
<dbReference type="Proteomes" id="UP000242875">
    <property type="component" value="Unassembled WGS sequence"/>
</dbReference>